<protein>
    <submittedName>
        <fullName evidence="3">Uncharacterized protein</fullName>
    </submittedName>
</protein>
<dbReference type="RefSeq" id="WP_086514621.1">
    <property type="nucleotide sequence ID" value="NZ_MDJZ01000015.1"/>
</dbReference>
<feature type="region of interest" description="Disordered" evidence="1">
    <location>
        <begin position="1"/>
        <end position="22"/>
    </location>
</feature>
<keyword evidence="2" id="KW-1133">Transmembrane helix</keyword>
<sequence>MTDERGTHDHQATPGPWDDDRGDVPGWVLITLMTAGLVIILWGVAGPLLQNVFTQAINRVTSF</sequence>
<reference evidence="3 4" key="1">
    <citation type="submission" date="2016-08" db="EMBL/GenBank/DDBJ databases">
        <title>Genome sequence of Clavibacter michiganensis spp strain CFBP8019.</title>
        <authorList>
            <person name="Thapa S.P."/>
            <person name="Coaker G."/>
            <person name="Jacques M.-A."/>
        </authorList>
    </citation>
    <scope>NUCLEOTIDE SEQUENCE [LARGE SCALE GENOMIC DNA]</scope>
    <source>
        <strain evidence="3">CFBP8019</strain>
    </source>
</reference>
<feature type="compositionally biased region" description="Basic and acidic residues" evidence="1">
    <location>
        <begin position="1"/>
        <end position="11"/>
    </location>
</feature>
<evidence type="ECO:0000256" key="2">
    <source>
        <dbReference type="SAM" id="Phobius"/>
    </source>
</evidence>
<proteinExistence type="predicted"/>
<evidence type="ECO:0000313" key="3">
    <source>
        <dbReference type="EMBL" id="OUE24738.1"/>
    </source>
</evidence>
<dbReference type="OrthoDB" id="5196884at2"/>
<accession>A0A251YL16</accession>
<keyword evidence="2" id="KW-0472">Membrane</keyword>
<dbReference type="EMBL" id="MDJZ01000015">
    <property type="protein sequence ID" value="OUE24738.1"/>
    <property type="molecule type" value="Genomic_DNA"/>
</dbReference>
<comment type="caution">
    <text evidence="3">The sequence shown here is derived from an EMBL/GenBank/DDBJ whole genome shotgun (WGS) entry which is preliminary data.</text>
</comment>
<evidence type="ECO:0000256" key="1">
    <source>
        <dbReference type="SAM" id="MobiDB-lite"/>
    </source>
</evidence>
<gene>
    <name evidence="3" type="ORF">BFL37_08035</name>
</gene>
<feature type="transmembrane region" description="Helical" evidence="2">
    <location>
        <begin position="27"/>
        <end position="49"/>
    </location>
</feature>
<dbReference type="AlphaFoldDB" id="A0A251YL16"/>
<name>A0A251YL16_9MICO</name>
<organism evidence="3 4">
    <name type="scientific">Clavibacter michiganensis</name>
    <dbReference type="NCBI Taxonomy" id="28447"/>
    <lineage>
        <taxon>Bacteria</taxon>
        <taxon>Bacillati</taxon>
        <taxon>Actinomycetota</taxon>
        <taxon>Actinomycetes</taxon>
        <taxon>Micrococcales</taxon>
        <taxon>Microbacteriaceae</taxon>
        <taxon>Clavibacter</taxon>
    </lineage>
</organism>
<dbReference type="Proteomes" id="UP000195101">
    <property type="component" value="Unassembled WGS sequence"/>
</dbReference>
<evidence type="ECO:0000313" key="4">
    <source>
        <dbReference type="Proteomes" id="UP000195101"/>
    </source>
</evidence>
<keyword evidence="4" id="KW-1185">Reference proteome</keyword>
<keyword evidence="2" id="KW-0812">Transmembrane</keyword>